<evidence type="ECO:0000256" key="3">
    <source>
        <dbReference type="ARBA" id="ARBA00023163"/>
    </source>
</evidence>
<keyword evidence="2" id="KW-0238">DNA-binding</keyword>
<keyword evidence="4" id="KW-0539">Nucleus</keyword>
<evidence type="ECO:0000256" key="4">
    <source>
        <dbReference type="ARBA" id="ARBA00023242"/>
    </source>
</evidence>
<keyword evidence="6" id="KW-1185">Reference proteome</keyword>
<dbReference type="GeneID" id="98145602"/>
<gene>
    <name evidence="5" type="ORF">BJX67DRAFT_367505</name>
</gene>
<dbReference type="Proteomes" id="UP001610432">
    <property type="component" value="Unassembled WGS sequence"/>
</dbReference>
<dbReference type="Gene3D" id="4.10.240.10">
    <property type="entry name" value="Zn(2)-C6 fungal-type DNA-binding domain"/>
    <property type="match status" value="1"/>
</dbReference>
<keyword evidence="1" id="KW-0805">Transcription regulation</keyword>
<comment type="caution">
    <text evidence="5">The sequence shown here is derived from an EMBL/GenBank/DDBJ whole genome shotgun (WGS) entry which is preliminary data.</text>
</comment>
<dbReference type="EMBL" id="JBFXLQ010000077">
    <property type="protein sequence ID" value="KAL2861023.1"/>
    <property type="molecule type" value="Genomic_DNA"/>
</dbReference>
<evidence type="ECO:0000256" key="2">
    <source>
        <dbReference type="ARBA" id="ARBA00023125"/>
    </source>
</evidence>
<dbReference type="PANTHER" id="PTHR47256">
    <property type="entry name" value="ZN(II)2CYS6 TRANSCRIPTION FACTOR (EUROFUNG)-RELATED"/>
    <property type="match status" value="1"/>
</dbReference>
<sequence length="96" mass="11215">MQCSGRSPCSSCTKLSQKCIFDKTLDQRRRVAAKRTVDELNYYRNLFDDLLKAMRAEDQLVGLRVLDFIRHDTTRDEIRKYLDDLLRLSGKKGEEG</sequence>
<evidence type="ECO:0000313" key="6">
    <source>
        <dbReference type="Proteomes" id="UP001610432"/>
    </source>
</evidence>
<dbReference type="PANTHER" id="PTHR47256:SF9">
    <property type="entry name" value="ZN(II)2CYS6 TRANSCRIPTION FACTOR (EUROFUNG)"/>
    <property type="match status" value="1"/>
</dbReference>
<protein>
    <recommendedName>
        <fullName evidence="7">Zn(2)-C6 fungal-type domain-containing protein</fullName>
    </recommendedName>
</protein>
<name>A0ABR4L926_9EURO</name>
<dbReference type="RefSeq" id="XP_070880917.1">
    <property type="nucleotide sequence ID" value="XM_071030530.1"/>
</dbReference>
<evidence type="ECO:0000313" key="5">
    <source>
        <dbReference type="EMBL" id="KAL2861023.1"/>
    </source>
</evidence>
<accession>A0ABR4L926</accession>
<dbReference type="InterPro" id="IPR036864">
    <property type="entry name" value="Zn2-C6_fun-type_DNA-bd_sf"/>
</dbReference>
<dbReference type="InterPro" id="IPR053187">
    <property type="entry name" value="Notoamide_regulator"/>
</dbReference>
<evidence type="ECO:0000256" key="1">
    <source>
        <dbReference type="ARBA" id="ARBA00023015"/>
    </source>
</evidence>
<organism evidence="5 6">
    <name type="scientific">Aspergillus lucknowensis</name>
    <dbReference type="NCBI Taxonomy" id="176173"/>
    <lineage>
        <taxon>Eukaryota</taxon>
        <taxon>Fungi</taxon>
        <taxon>Dikarya</taxon>
        <taxon>Ascomycota</taxon>
        <taxon>Pezizomycotina</taxon>
        <taxon>Eurotiomycetes</taxon>
        <taxon>Eurotiomycetidae</taxon>
        <taxon>Eurotiales</taxon>
        <taxon>Aspergillaceae</taxon>
        <taxon>Aspergillus</taxon>
        <taxon>Aspergillus subgen. Nidulantes</taxon>
    </lineage>
</organism>
<evidence type="ECO:0008006" key="7">
    <source>
        <dbReference type="Google" id="ProtNLM"/>
    </source>
</evidence>
<reference evidence="5 6" key="1">
    <citation type="submission" date="2024-07" db="EMBL/GenBank/DDBJ databases">
        <title>Section-level genome sequencing and comparative genomics of Aspergillus sections Usti and Cavernicolus.</title>
        <authorList>
            <consortium name="Lawrence Berkeley National Laboratory"/>
            <person name="Nybo J.L."/>
            <person name="Vesth T.C."/>
            <person name="Theobald S."/>
            <person name="Frisvad J.C."/>
            <person name="Larsen T.O."/>
            <person name="Kjaerboelling I."/>
            <person name="Rothschild-Mancinelli K."/>
            <person name="Lyhne E.K."/>
            <person name="Kogle M.E."/>
            <person name="Barry K."/>
            <person name="Clum A."/>
            <person name="Na H."/>
            <person name="Ledsgaard L."/>
            <person name="Lin J."/>
            <person name="Lipzen A."/>
            <person name="Kuo A."/>
            <person name="Riley R."/>
            <person name="Mondo S."/>
            <person name="Labutti K."/>
            <person name="Haridas S."/>
            <person name="Pangalinan J."/>
            <person name="Salamov A.A."/>
            <person name="Simmons B.A."/>
            <person name="Magnuson J.K."/>
            <person name="Chen J."/>
            <person name="Drula E."/>
            <person name="Henrissat B."/>
            <person name="Wiebenga A."/>
            <person name="Lubbers R.J."/>
            <person name="Gomes A.C."/>
            <person name="Macurrencykelacurrency M.R."/>
            <person name="Stajich J."/>
            <person name="Grigoriev I.V."/>
            <person name="Mortensen U.H."/>
            <person name="De Vries R.P."/>
            <person name="Baker S.E."/>
            <person name="Andersen M.R."/>
        </authorList>
    </citation>
    <scope>NUCLEOTIDE SEQUENCE [LARGE SCALE GENOMIC DNA]</scope>
    <source>
        <strain evidence="5 6">CBS 449.75</strain>
    </source>
</reference>
<proteinExistence type="predicted"/>
<keyword evidence="3" id="KW-0804">Transcription</keyword>